<accession>A0ABV8PL23</accession>
<evidence type="ECO:0008006" key="3">
    <source>
        <dbReference type="Google" id="ProtNLM"/>
    </source>
</evidence>
<evidence type="ECO:0000313" key="1">
    <source>
        <dbReference type="EMBL" id="MFC4219741.1"/>
    </source>
</evidence>
<dbReference type="SUPFAM" id="SSF52172">
    <property type="entry name" value="CheY-like"/>
    <property type="match status" value="1"/>
</dbReference>
<name>A0ABV8PL23_9FLAO</name>
<keyword evidence="2" id="KW-1185">Reference proteome</keyword>
<dbReference type="Gene3D" id="3.40.50.2300">
    <property type="match status" value="1"/>
</dbReference>
<sequence length="309" mass="36303">MQLHYNILWIDNDLPEYIERGQIERLNDFLSDLGFEPNVVTLFDEKELDDHLKKTKFDLIVSDYQLDNTTGDKIIENIRDKYLTEILFYSAKVNFRDDQEVKNRLAFLDRISFHTGRDTLLERIEKLIELTLEKLLDLNATRGIITSATSELDVTIEGLTHYVLIEKLKKSEKELSSIVEEYVSDFLEKSPENFRGKLAEMGFKNVFGLIEANRKWQIFRKAIKEFKSLNDDQILTEFLNQNKTYFTEIIDIRNKFAHAKAEEKEGKLVLKGQYGKEDFEFDIDSCVQIRKSIIAHKNNFDKLKVHFGI</sequence>
<dbReference type="Proteomes" id="UP001595841">
    <property type="component" value="Unassembled WGS sequence"/>
</dbReference>
<reference evidence="2" key="1">
    <citation type="journal article" date="2019" name="Int. J. Syst. Evol. Microbiol.">
        <title>The Global Catalogue of Microorganisms (GCM) 10K type strain sequencing project: providing services to taxonomists for standard genome sequencing and annotation.</title>
        <authorList>
            <consortium name="The Broad Institute Genomics Platform"/>
            <consortium name="The Broad Institute Genome Sequencing Center for Infectious Disease"/>
            <person name="Wu L."/>
            <person name="Ma J."/>
        </authorList>
    </citation>
    <scope>NUCLEOTIDE SEQUENCE [LARGE SCALE GENOMIC DNA]</scope>
    <source>
        <strain evidence="2">CGMCC 1.15774</strain>
    </source>
</reference>
<dbReference type="RefSeq" id="WP_379763100.1">
    <property type="nucleotide sequence ID" value="NZ_JBHSCL010000004.1"/>
</dbReference>
<evidence type="ECO:0000313" key="2">
    <source>
        <dbReference type="Proteomes" id="UP001595841"/>
    </source>
</evidence>
<organism evidence="1 2">
    <name type="scientific">Flagellimonas marina</name>
    <dbReference type="NCBI Taxonomy" id="1775168"/>
    <lineage>
        <taxon>Bacteria</taxon>
        <taxon>Pseudomonadati</taxon>
        <taxon>Bacteroidota</taxon>
        <taxon>Flavobacteriia</taxon>
        <taxon>Flavobacteriales</taxon>
        <taxon>Flavobacteriaceae</taxon>
        <taxon>Flagellimonas</taxon>
    </lineage>
</organism>
<gene>
    <name evidence="1" type="ORF">ACFOWS_06345</name>
</gene>
<dbReference type="InterPro" id="IPR011006">
    <property type="entry name" value="CheY-like_superfamily"/>
</dbReference>
<dbReference type="EMBL" id="JBHSCL010000004">
    <property type="protein sequence ID" value="MFC4219741.1"/>
    <property type="molecule type" value="Genomic_DNA"/>
</dbReference>
<protein>
    <recommendedName>
        <fullName evidence="3">Response regulatory domain-containing protein</fullName>
    </recommendedName>
</protein>
<comment type="caution">
    <text evidence="1">The sequence shown here is derived from an EMBL/GenBank/DDBJ whole genome shotgun (WGS) entry which is preliminary data.</text>
</comment>
<proteinExistence type="predicted"/>